<evidence type="ECO:0000256" key="1">
    <source>
        <dbReference type="ARBA" id="ARBA00022884"/>
    </source>
</evidence>
<accession>A0A4P2VAR6</accession>
<evidence type="ECO:0000256" key="4">
    <source>
        <dbReference type="HAMAP-Rule" id="MF_00327"/>
    </source>
</evidence>
<feature type="binding site" evidence="4">
    <location>
        <position position="38"/>
    </location>
    <ligand>
        <name>Zn(2+)</name>
        <dbReference type="ChEBI" id="CHEBI:29105"/>
    </ligand>
</feature>
<evidence type="ECO:0000313" key="6">
    <source>
        <dbReference type="Proteomes" id="UP000509448"/>
    </source>
</evidence>
<dbReference type="GeneID" id="55584001"/>
<dbReference type="PANTHER" id="PTHR48129">
    <property type="entry name" value="60S RIBOSOMAL PROTEIN L37A"/>
    <property type="match status" value="1"/>
</dbReference>
<name>A0A4P2VAR6_9ARCH</name>
<dbReference type="Gene3D" id="2.20.25.30">
    <property type="match status" value="1"/>
</dbReference>
<sequence length="68" mass="7584">MVKQKPLKGLGPKYGATLRKRYSAIQRVLKAKRACPRCGSHTFRRVAVGIWECERCGYKVAGGAYSPE</sequence>
<keyword evidence="3 4" id="KW-0687">Ribonucleoprotein</keyword>
<keyword evidence="4" id="KW-0863">Zinc-finger</keyword>
<proteinExistence type="inferred from homology"/>
<dbReference type="SUPFAM" id="SSF57829">
    <property type="entry name" value="Zn-binding ribosomal proteins"/>
    <property type="match status" value="1"/>
</dbReference>
<dbReference type="InterPro" id="IPR050522">
    <property type="entry name" value="Ribosomal_protein_eL43"/>
</dbReference>
<reference evidence="5 6" key="1">
    <citation type="journal article" date="2019" name="ISME J.">
        <title>Isolation and characterization of a thermophilic sulfur- and iron-reducing thaumarchaeote from a terrestrial acidic hot spring.</title>
        <authorList>
            <person name="Kato S."/>
            <person name="Itoh T."/>
            <person name="Yuki M."/>
            <person name="Nagamori M."/>
            <person name="Ohnishi M."/>
            <person name="Uematsu K."/>
            <person name="Suzuki K."/>
            <person name="Takashina T."/>
            <person name="Ohkuma M."/>
        </authorList>
    </citation>
    <scope>NUCLEOTIDE SEQUENCE [LARGE SCALE GENOMIC DNA]</scope>
    <source>
        <strain evidence="5 6">NAS-02</strain>
    </source>
</reference>
<dbReference type="Proteomes" id="UP000509448">
    <property type="component" value="Chromosome"/>
</dbReference>
<keyword evidence="2 4" id="KW-0689">Ribosomal protein</keyword>
<dbReference type="InterPro" id="IPR002674">
    <property type="entry name" value="Ribosomal_eL43"/>
</dbReference>
<feature type="binding site" evidence="4">
    <location>
        <position position="56"/>
    </location>
    <ligand>
        <name>Zn(2+)</name>
        <dbReference type="ChEBI" id="CHEBI:29105"/>
    </ligand>
</feature>
<dbReference type="EMBL" id="AP018732">
    <property type="protein sequence ID" value="BBE41579.1"/>
    <property type="molecule type" value="Genomic_DNA"/>
</dbReference>
<dbReference type="GO" id="GO:0070180">
    <property type="term" value="F:large ribosomal subunit rRNA binding"/>
    <property type="evidence" value="ECO:0007669"/>
    <property type="project" value="UniProtKB-UniRule"/>
</dbReference>
<feature type="binding site" evidence="4">
    <location>
        <position position="35"/>
    </location>
    <ligand>
        <name>Zn(2+)</name>
        <dbReference type="ChEBI" id="CHEBI:29105"/>
    </ligand>
</feature>
<keyword evidence="4" id="KW-0862">Zinc</keyword>
<gene>
    <name evidence="4" type="primary">rpl37ae</name>
    <name evidence="5" type="ORF">NAS2_0182</name>
</gene>
<evidence type="ECO:0000313" key="5">
    <source>
        <dbReference type="EMBL" id="BBE41579.1"/>
    </source>
</evidence>
<dbReference type="InterPro" id="IPR011332">
    <property type="entry name" value="Ribosomal_zn-bd"/>
</dbReference>
<dbReference type="AlphaFoldDB" id="A0A4P2VAR6"/>
<keyword evidence="4" id="KW-0699">rRNA-binding</keyword>
<feature type="binding site" evidence="4">
    <location>
        <position position="53"/>
    </location>
    <ligand>
        <name>Zn(2+)</name>
        <dbReference type="ChEBI" id="CHEBI:29105"/>
    </ligand>
</feature>
<dbReference type="GO" id="GO:0003735">
    <property type="term" value="F:structural constituent of ribosome"/>
    <property type="evidence" value="ECO:0007669"/>
    <property type="project" value="InterPro"/>
</dbReference>
<comment type="similarity">
    <text evidence="4">Belongs to the eukaryotic ribosomal protein eL43 family. Putative zinc-binding subfamily.</text>
</comment>
<organism evidence="5 6">
    <name type="scientific">Conexivisphaera calida</name>
    <dbReference type="NCBI Taxonomy" id="1874277"/>
    <lineage>
        <taxon>Archaea</taxon>
        <taxon>Nitrososphaerota</taxon>
        <taxon>Conexivisphaeria</taxon>
        <taxon>Conexivisphaerales</taxon>
        <taxon>Conexivisphaeraceae</taxon>
        <taxon>Conexivisphaera</taxon>
    </lineage>
</organism>
<dbReference type="InterPro" id="IPR011331">
    <property type="entry name" value="Ribosomal_eL37/eL43"/>
</dbReference>
<feature type="zinc finger region" description="C4-type" evidence="4">
    <location>
        <begin position="35"/>
        <end position="56"/>
    </location>
</feature>
<dbReference type="OrthoDB" id="372011at2157"/>
<dbReference type="HAMAP" id="MF_00327">
    <property type="entry name" value="Ribosomal_eL43"/>
    <property type="match status" value="1"/>
</dbReference>
<comment type="cofactor">
    <cofactor evidence="4">
        <name>Zn(2+)</name>
        <dbReference type="ChEBI" id="CHEBI:29105"/>
    </cofactor>
    <text evidence="4">Binds 1 zinc ion per subunit.</text>
</comment>
<keyword evidence="4" id="KW-0479">Metal-binding</keyword>
<comment type="function">
    <text evidence="4">Binds to the 23S rRNA.</text>
</comment>
<dbReference type="GO" id="GO:1990904">
    <property type="term" value="C:ribonucleoprotein complex"/>
    <property type="evidence" value="ECO:0007669"/>
    <property type="project" value="UniProtKB-KW"/>
</dbReference>
<dbReference type="PANTHER" id="PTHR48129:SF1">
    <property type="entry name" value="LARGE RIBOSOMAL SUBUNIT PROTEIN EL43"/>
    <property type="match status" value="1"/>
</dbReference>
<dbReference type="KEGG" id="ccai:NAS2_0182"/>
<keyword evidence="1 4" id="KW-0694">RNA-binding</keyword>
<evidence type="ECO:0000256" key="2">
    <source>
        <dbReference type="ARBA" id="ARBA00022980"/>
    </source>
</evidence>
<comment type="subunit">
    <text evidence="4">Part of the 50S ribosomal subunit.</text>
</comment>
<dbReference type="GO" id="GO:0006412">
    <property type="term" value="P:translation"/>
    <property type="evidence" value="ECO:0007669"/>
    <property type="project" value="UniProtKB-UniRule"/>
</dbReference>
<protein>
    <recommendedName>
        <fullName evidence="4">Large ribosomal subunit protein eL43</fullName>
    </recommendedName>
</protein>
<keyword evidence="6" id="KW-1185">Reference proteome</keyword>
<dbReference type="GO" id="GO:0008270">
    <property type="term" value="F:zinc ion binding"/>
    <property type="evidence" value="ECO:0007669"/>
    <property type="project" value="UniProtKB-UniRule"/>
</dbReference>
<dbReference type="RefSeq" id="WP_174447910.1">
    <property type="nucleotide sequence ID" value="NZ_AP018732.1"/>
</dbReference>
<evidence type="ECO:0000256" key="3">
    <source>
        <dbReference type="ARBA" id="ARBA00023274"/>
    </source>
</evidence>
<dbReference type="Pfam" id="PF01780">
    <property type="entry name" value="Ribosomal_L37ae"/>
    <property type="match status" value="1"/>
</dbReference>
<dbReference type="GO" id="GO:0005840">
    <property type="term" value="C:ribosome"/>
    <property type="evidence" value="ECO:0007669"/>
    <property type="project" value="UniProtKB-KW"/>
</dbReference>